<dbReference type="Proteomes" id="UP000292452">
    <property type="component" value="Unassembled WGS sequence"/>
</dbReference>
<dbReference type="GO" id="GO:0004869">
    <property type="term" value="F:cysteine-type endopeptidase inhibitor activity"/>
    <property type="evidence" value="ECO:0007669"/>
    <property type="project" value="UniProtKB-KW"/>
</dbReference>
<evidence type="ECO:0000256" key="1">
    <source>
        <dbReference type="ARBA" id="ARBA00022690"/>
    </source>
</evidence>
<dbReference type="RefSeq" id="WP_052857100.1">
    <property type="nucleotide sequence ID" value="NZ_NDXL01000002.1"/>
</dbReference>
<sequence>MESSGIPKKSRLLAIVVAIAALLIAVYSVIGQLSGPEVFAEGDTEIAVTAGEHFSVRLADDPADGGHWVIAEPRPDPAVLQATGGHFDADDPPPSGAGGSRYLDFTAVHPGRTDLRLLRCRRCGTPDADEGARSLNFRVTVG</sequence>
<dbReference type="OrthoDB" id="4262923at2"/>
<reference evidence="6 7" key="1">
    <citation type="submission" date="2019-02" db="EMBL/GenBank/DDBJ databases">
        <title>Draft Genome Sequence of Streptomyces sp. AM-2504, identified by 16S rRNA comparative analysis as a Streptomyces Kasugaensis strain.</title>
        <authorList>
            <person name="Napolioni V."/>
            <person name="Giuliodori A.M."/>
            <person name="Spurio R."/>
            <person name="Fabbretti A."/>
        </authorList>
    </citation>
    <scope>NUCLEOTIDE SEQUENCE [LARGE SCALE GENOMIC DNA]</scope>
    <source>
        <strain evidence="6 7">AM-2504</strain>
    </source>
</reference>
<comment type="caution">
    <text evidence="6">The sequence shown here is derived from an EMBL/GenBank/DDBJ whole genome shotgun (WGS) entry which is preliminary data.</text>
</comment>
<protein>
    <recommendedName>
        <fullName evidence="5">Proteinase inhibitor I42 chagasin domain-containing protein</fullName>
    </recommendedName>
</protein>
<keyword evidence="7" id="KW-1185">Reference proteome</keyword>
<dbReference type="InterPro" id="IPR036331">
    <property type="entry name" value="Chagasin-like_sf"/>
</dbReference>
<dbReference type="InterPro" id="IPR018990">
    <property type="entry name" value="Prot_inh_I42_chagasin"/>
</dbReference>
<feature type="domain" description="Proteinase inhibitor I42 chagasin" evidence="5">
    <location>
        <begin position="48"/>
        <end position="127"/>
    </location>
</feature>
<dbReference type="AlphaFoldDB" id="A0A4V2JIY6"/>
<evidence type="ECO:0000256" key="2">
    <source>
        <dbReference type="ARBA" id="ARBA00022704"/>
    </source>
</evidence>
<gene>
    <name evidence="6" type="ORF">EYS09_06455</name>
</gene>
<keyword evidence="4" id="KW-1133">Transmembrane helix</keyword>
<keyword evidence="2" id="KW-0789">Thiol protease inhibitor</keyword>
<evidence type="ECO:0000313" key="7">
    <source>
        <dbReference type="Proteomes" id="UP000292452"/>
    </source>
</evidence>
<evidence type="ECO:0000259" key="5">
    <source>
        <dbReference type="Pfam" id="PF09394"/>
    </source>
</evidence>
<dbReference type="Gene3D" id="2.60.40.2020">
    <property type="match status" value="1"/>
</dbReference>
<name>A0A4V2JIY6_STRKA</name>
<feature type="region of interest" description="Disordered" evidence="3">
    <location>
        <begin position="80"/>
        <end position="99"/>
    </location>
</feature>
<keyword evidence="1" id="KW-0646">Protease inhibitor</keyword>
<evidence type="ECO:0000256" key="4">
    <source>
        <dbReference type="SAM" id="Phobius"/>
    </source>
</evidence>
<organism evidence="6 7">
    <name type="scientific">Streptomyces kasugaensis</name>
    <dbReference type="NCBI Taxonomy" id="1946"/>
    <lineage>
        <taxon>Bacteria</taxon>
        <taxon>Bacillati</taxon>
        <taxon>Actinomycetota</taxon>
        <taxon>Actinomycetes</taxon>
        <taxon>Kitasatosporales</taxon>
        <taxon>Streptomycetaceae</taxon>
        <taxon>Streptomyces</taxon>
    </lineage>
</organism>
<dbReference type="EMBL" id="SIXH01000037">
    <property type="protein sequence ID" value="TBO60471.1"/>
    <property type="molecule type" value="Genomic_DNA"/>
</dbReference>
<evidence type="ECO:0000256" key="3">
    <source>
        <dbReference type="SAM" id="MobiDB-lite"/>
    </source>
</evidence>
<dbReference type="GeneID" id="97375326"/>
<feature type="transmembrane region" description="Helical" evidence="4">
    <location>
        <begin position="12"/>
        <end position="30"/>
    </location>
</feature>
<dbReference type="SUPFAM" id="SSF141066">
    <property type="entry name" value="ICP-like"/>
    <property type="match status" value="1"/>
</dbReference>
<dbReference type="Pfam" id="PF09394">
    <property type="entry name" value="Inhibitor_I42"/>
    <property type="match status" value="1"/>
</dbReference>
<evidence type="ECO:0000313" key="6">
    <source>
        <dbReference type="EMBL" id="TBO60471.1"/>
    </source>
</evidence>
<keyword evidence="4" id="KW-0472">Membrane</keyword>
<accession>A0A4V2JIY6</accession>
<keyword evidence="4" id="KW-0812">Transmembrane</keyword>
<proteinExistence type="predicted"/>